<dbReference type="InterPro" id="IPR019199">
    <property type="entry name" value="Virulence_VapD/CRISPR_Cas2"/>
</dbReference>
<evidence type="ECO:0000256" key="8">
    <source>
        <dbReference type="ARBA" id="ARBA00023118"/>
    </source>
</evidence>
<dbReference type="Gene3D" id="3.30.70.240">
    <property type="match status" value="1"/>
</dbReference>
<evidence type="ECO:0000256" key="4">
    <source>
        <dbReference type="ARBA" id="ARBA00022723"/>
    </source>
</evidence>
<evidence type="ECO:0000256" key="5">
    <source>
        <dbReference type="ARBA" id="ARBA00022759"/>
    </source>
</evidence>
<dbReference type="GO" id="GO:0004521">
    <property type="term" value="F:RNA endonuclease activity"/>
    <property type="evidence" value="ECO:0007669"/>
    <property type="project" value="InterPro"/>
</dbReference>
<dbReference type="GO" id="GO:0046872">
    <property type="term" value="F:metal ion binding"/>
    <property type="evidence" value="ECO:0007669"/>
    <property type="project" value="UniProtKB-UniRule"/>
</dbReference>
<reference evidence="10" key="1">
    <citation type="submission" date="2020-07" db="EMBL/GenBank/DDBJ databases">
        <title>Koleobacter methoxysyntrophicus gen. nov., sp. nov., a novel anaerobic bacterium isolated from deep subsurface oil field and proposal of Koleobacterales ord. nov. in the phylum Firmicutes.</title>
        <authorList>
            <person name="Sakamoto S."/>
            <person name="Tamaki H."/>
        </authorList>
    </citation>
    <scope>NUCLEOTIDE SEQUENCE</scope>
    <source>
        <strain evidence="10">NRmbB1</strain>
    </source>
</reference>
<dbReference type="RefSeq" id="WP_206708794.1">
    <property type="nucleotide sequence ID" value="NZ_CP059066.1"/>
</dbReference>
<name>A0A8A0RLV3_9FIRM</name>
<evidence type="ECO:0000313" key="11">
    <source>
        <dbReference type="Proteomes" id="UP000662904"/>
    </source>
</evidence>
<dbReference type="Proteomes" id="UP000662904">
    <property type="component" value="Chromosome"/>
</dbReference>
<keyword evidence="11" id="KW-1185">Reference proteome</keyword>
<proteinExistence type="inferred from homology"/>
<evidence type="ECO:0000256" key="9">
    <source>
        <dbReference type="HAMAP-Rule" id="MF_01471"/>
    </source>
</evidence>
<evidence type="ECO:0000313" key="10">
    <source>
        <dbReference type="EMBL" id="QSQ08588.1"/>
    </source>
</evidence>
<keyword evidence="5 9" id="KW-0255">Endonuclease</keyword>
<dbReference type="SUPFAM" id="SSF143430">
    <property type="entry name" value="TTP0101/SSO1404-like"/>
    <property type="match status" value="1"/>
</dbReference>
<dbReference type="PANTHER" id="PTHR34405:SF3">
    <property type="entry name" value="CRISPR-ASSOCIATED ENDORIBONUCLEASE CAS2 3"/>
    <property type="match status" value="1"/>
</dbReference>
<keyword evidence="4 9" id="KW-0479">Metal-binding</keyword>
<gene>
    <name evidence="10" type="primary">cas2b</name>
    <name evidence="9" type="synonym">cas2</name>
    <name evidence="10" type="ORF">H0A61_00921</name>
</gene>
<keyword evidence="3 9" id="KW-0540">Nuclease</keyword>
<dbReference type="AlphaFoldDB" id="A0A8A0RLV3"/>
<evidence type="ECO:0000256" key="3">
    <source>
        <dbReference type="ARBA" id="ARBA00022722"/>
    </source>
</evidence>
<dbReference type="EMBL" id="CP059066">
    <property type="protein sequence ID" value="QSQ08588.1"/>
    <property type="molecule type" value="Genomic_DNA"/>
</dbReference>
<dbReference type="CDD" id="cd09725">
    <property type="entry name" value="Cas2_I_II_III"/>
    <property type="match status" value="1"/>
</dbReference>
<organism evidence="10 11">
    <name type="scientific">Koleobacter methoxysyntrophicus</name>
    <dbReference type="NCBI Taxonomy" id="2751313"/>
    <lineage>
        <taxon>Bacteria</taxon>
        <taxon>Bacillati</taxon>
        <taxon>Bacillota</taxon>
        <taxon>Clostridia</taxon>
        <taxon>Koleobacterales</taxon>
        <taxon>Koleobacteraceae</taxon>
        <taxon>Koleobacter</taxon>
    </lineage>
</organism>
<dbReference type="GO" id="GO:0051607">
    <property type="term" value="P:defense response to virus"/>
    <property type="evidence" value="ECO:0007669"/>
    <property type="project" value="UniProtKB-UniRule"/>
</dbReference>
<dbReference type="NCBIfam" id="TIGR01573">
    <property type="entry name" value="cas2"/>
    <property type="match status" value="1"/>
</dbReference>
<feature type="binding site" evidence="9">
    <location>
        <position position="34"/>
    </location>
    <ligand>
        <name>Mg(2+)</name>
        <dbReference type="ChEBI" id="CHEBI:18420"/>
        <note>catalytic</note>
    </ligand>
</feature>
<comment type="cofactor">
    <cofactor evidence="1 9">
        <name>Mg(2+)</name>
        <dbReference type="ChEBI" id="CHEBI:18420"/>
    </cofactor>
</comment>
<dbReference type="KEGG" id="kme:H0A61_00921"/>
<protein>
    <recommendedName>
        <fullName evidence="9">CRISPR-associated endoribonuclease Cas2</fullName>
        <ecNumber evidence="9">3.1.-.-</ecNumber>
    </recommendedName>
</protein>
<comment type="subunit">
    <text evidence="9">Homodimer, forms a heterotetramer with a Cas1 homodimer.</text>
</comment>
<keyword evidence="6 9" id="KW-0378">Hydrolase</keyword>
<dbReference type="EC" id="3.1.-.-" evidence="9"/>
<evidence type="ECO:0000256" key="2">
    <source>
        <dbReference type="ARBA" id="ARBA00009959"/>
    </source>
</evidence>
<evidence type="ECO:0000256" key="7">
    <source>
        <dbReference type="ARBA" id="ARBA00022842"/>
    </source>
</evidence>
<accession>A0A8A0RLV3</accession>
<dbReference type="PANTHER" id="PTHR34405">
    <property type="entry name" value="CRISPR-ASSOCIATED ENDORIBONUCLEASE CAS2"/>
    <property type="match status" value="1"/>
</dbReference>
<keyword evidence="8 9" id="KW-0051">Antiviral defense</keyword>
<dbReference type="InterPro" id="IPR021127">
    <property type="entry name" value="CRISPR_associated_Cas2"/>
</dbReference>
<sequence>MGNNNERDNDFAKDMDNVEEIEEKRKYLVVVIYDIVDDRRRLKMAKFLKGFGFRVQRSCFECILDMSLYKKLIDQIENYISDEDLLRVYRLTGNMEVKAWGDIKMIEDDDFLIL</sequence>
<evidence type="ECO:0000256" key="6">
    <source>
        <dbReference type="ARBA" id="ARBA00022801"/>
    </source>
</evidence>
<comment type="similarity">
    <text evidence="2 9">Belongs to the CRISPR-associated endoribonuclease Cas2 protein family.</text>
</comment>
<dbReference type="GO" id="GO:0043571">
    <property type="term" value="P:maintenance of CRISPR repeat elements"/>
    <property type="evidence" value="ECO:0007669"/>
    <property type="project" value="UniProtKB-UniRule"/>
</dbReference>
<evidence type="ECO:0000256" key="1">
    <source>
        <dbReference type="ARBA" id="ARBA00001946"/>
    </source>
</evidence>
<keyword evidence="7 9" id="KW-0460">Magnesium</keyword>
<dbReference type="GO" id="GO:0016787">
    <property type="term" value="F:hydrolase activity"/>
    <property type="evidence" value="ECO:0007669"/>
    <property type="project" value="UniProtKB-KW"/>
</dbReference>
<comment type="function">
    <text evidence="9">CRISPR (clustered regularly interspaced short palindromic repeat), is an adaptive immune system that provides protection against mobile genetic elements (viruses, transposable elements and conjugative plasmids). CRISPR clusters contain sequences complementary to antecedent mobile elements and target invading nucleic acids. CRISPR clusters are transcribed and processed into CRISPR RNA (crRNA). Functions as a ssRNA-specific endoribonuclease. Involved in the integration of spacer DNA into the CRISPR cassette.</text>
</comment>
<dbReference type="HAMAP" id="MF_01471">
    <property type="entry name" value="Cas2"/>
    <property type="match status" value="1"/>
</dbReference>
<dbReference type="Pfam" id="PF09827">
    <property type="entry name" value="CRISPR_Cas2"/>
    <property type="match status" value="1"/>
</dbReference>